<dbReference type="EMBL" id="JBHLZU010000005">
    <property type="protein sequence ID" value="MFB9903526.1"/>
    <property type="molecule type" value="Genomic_DNA"/>
</dbReference>
<proteinExistence type="predicted"/>
<evidence type="ECO:0008006" key="4">
    <source>
        <dbReference type="Google" id="ProtNLM"/>
    </source>
</evidence>
<accession>A0ABV5ZUV6</accession>
<evidence type="ECO:0000256" key="1">
    <source>
        <dbReference type="SAM" id="Phobius"/>
    </source>
</evidence>
<keyword evidence="3" id="KW-1185">Reference proteome</keyword>
<name>A0ABV5ZUV6_9PSEU</name>
<keyword evidence="1" id="KW-1133">Transmembrane helix</keyword>
<organism evidence="2 3">
    <name type="scientific">Allokutzneria oryzae</name>
    <dbReference type="NCBI Taxonomy" id="1378989"/>
    <lineage>
        <taxon>Bacteria</taxon>
        <taxon>Bacillati</taxon>
        <taxon>Actinomycetota</taxon>
        <taxon>Actinomycetes</taxon>
        <taxon>Pseudonocardiales</taxon>
        <taxon>Pseudonocardiaceae</taxon>
        <taxon>Allokutzneria</taxon>
    </lineage>
</organism>
<protein>
    <recommendedName>
        <fullName evidence="4">PEP-CTERM sorting domain-containing protein</fullName>
    </recommendedName>
</protein>
<keyword evidence="1" id="KW-0472">Membrane</keyword>
<comment type="caution">
    <text evidence="2">The sequence shown here is derived from an EMBL/GenBank/DDBJ whole genome shotgun (WGS) entry which is preliminary data.</text>
</comment>
<keyword evidence="1" id="KW-0812">Transmembrane</keyword>
<dbReference type="Proteomes" id="UP001589693">
    <property type="component" value="Unassembled WGS sequence"/>
</dbReference>
<evidence type="ECO:0000313" key="3">
    <source>
        <dbReference type="Proteomes" id="UP001589693"/>
    </source>
</evidence>
<reference evidence="2 3" key="1">
    <citation type="submission" date="2024-09" db="EMBL/GenBank/DDBJ databases">
        <authorList>
            <person name="Sun Q."/>
            <person name="Mori K."/>
        </authorList>
    </citation>
    <scope>NUCLEOTIDE SEQUENCE [LARGE SCALE GENOMIC DNA]</scope>
    <source>
        <strain evidence="2 3">TBRC 7907</strain>
    </source>
</reference>
<feature type="transmembrane region" description="Helical" evidence="1">
    <location>
        <begin position="20"/>
        <end position="40"/>
    </location>
</feature>
<gene>
    <name evidence="2" type="ORF">ACFFQA_06210</name>
</gene>
<evidence type="ECO:0000313" key="2">
    <source>
        <dbReference type="EMBL" id="MFB9903526.1"/>
    </source>
</evidence>
<dbReference type="RefSeq" id="WP_377850669.1">
    <property type="nucleotide sequence ID" value="NZ_JBHLZU010000005.1"/>
</dbReference>
<sequence length="43" mass="4295">MRSAPVSLGTVTVRLPEGGLFEPSTGTAILGGFGVLLAVVPAR</sequence>